<protein>
    <submittedName>
        <fullName evidence="1">Uncharacterized protein</fullName>
    </submittedName>
</protein>
<organism evidence="1 2">
    <name type="scientific">Pyropia yezoensis</name>
    <name type="common">Susabi-nori</name>
    <name type="synonym">Porphyra yezoensis</name>
    <dbReference type="NCBI Taxonomy" id="2788"/>
    <lineage>
        <taxon>Eukaryota</taxon>
        <taxon>Rhodophyta</taxon>
        <taxon>Bangiophyceae</taxon>
        <taxon>Bangiales</taxon>
        <taxon>Bangiaceae</taxon>
        <taxon>Pyropia</taxon>
    </lineage>
</organism>
<accession>A0ACC3BKW3</accession>
<dbReference type="Proteomes" id="UP000798662">
    <property type="component" value="Chromosome 1"/>
</dbReference>
<reference evidence="1" key="1">
    <citation type="submission" date="2019-11" db="EMBL/GenBank/DDBJ databases">
        <title>Nori genome reveals adaptations in red seaweeds to the harsh intertidal environment.</title>
        <authorList>
            <person name="Wang D."/>
            <person name="Mao Y."/>
        </authorList>
    </citation>
    <scope>NUCLEOTIDE SEQUENCE</scope>
    <source>
        <tissue evidence="1">Gametophyte</tissue>
    </source>
</reference>
<name>A0ACC3BKW3_PYRYE</name>
<gene>
    <name evidence="1" type="ORF">I4F81_001217</name>
</gene>
<sequence>MRNDGVSAAEQQLYLQFIQRLGITEENKTAFLSPLLRNLSDASSKLDMHLASYGATVYSAVSRQVVPENPRDAPCYRSIRVVDRIGYFSGSDAHAVRLGNIGMFYAYRFLAADALAVANAALLDNNRAPNERAARAETQAAAAGLTSGGTLPVGGVVVDGSIVAAESLSPALQVVADVEGS</sequence>
<dbReference type="EMBL" id="CM020618">
    <property type="protein sequence ID" value="KAK1858616.1"/>
    <property type="molecule type" value="Genomic_DNA"/>
</dbReference>
<evidence type="ECO:0000313" key="1">
    <source>
        <dbReference type="EMBL" id="KAK1858616.1"/>
    </source>
</evidence>
<comment type="caution">
    <text evidence="1">The sequence shown here is derived from an EMBL/GenBank/DDBJ whole genome shotgun (WGS) entry which is preliminary data.</text>
</comment>
<evidence type="ECO:0000313" key="2">
    <source>
        <dbReference type="Proteomes" id="UP000798662"/>
    </source>
</evidence>
<proteinExistence type="predicted"/>
<keyword evidence="2" id="KW-1185">Reference proteome</keyword>